<dbReference type="Proteomes" id="UP001553843">
    <property type="component" value="Unassembled WGS sequence"/>
</dbReference>
<reference evidence="1 2" key="1">
    <citation type="submission" date="2024-06" db="EMBL/GenBank/DDBJ databases">
        <title>The Natural Products Discovery Center: Release of the First 8490 Sequenced Strains for Exploring Actinobacteria Biosynthetic Diversity.</title>
        <authorList>
            <person name="Kalkreuter E."/>
            <person name="Kautsar S.A."/>
            <person name="Yang D."/>
            <person name="Bader C.D."/>
            <person name="Teijaro C.N."/>
            <person name="Fluegel L."/>
            <person name="Davis C.M."/>
            <person name="Simpson J.R."/>
            <person name="Lauterbach L."/>
            <person name="Steele A.D."/>
            <person name="Gui C."/>
            <person name="Meng S."/>
            <person name="Li G."/>
            <person name="Viehrig K."/>
            <person name="Ye F."/>
            <person name="Su P."/>
            <person name="Kiefer A.F."/>
            <person name="Nichols A."/>
            <person name="Cepeda A.J."/>
            <person name="Yan W."/>
            <person name="Fan B."/>
            <person name="Jiang Y."/>
            <person name="Adhikari A."/>
            <person name="Zheng C.-J."/>
            <person name="Schuster L."/>
            <person name="Cowan T.M."/>
            <person name="Smanski M.J."/>
            <person name="Chevrette M.G."/>
            <person name="De Carvalho L.P.S."/>
            <person name="Shen B."/>
        </authorList>
    </citation>
    <scope>NUCLEOTIDE SEQUENCE [LARGE SCALE GENOMIC DNA]</scope>
    <source>
        <strain evidence="1 2">NPDC047833</strain>
    </source>
</reference>
<dbReference type="EMBL" id="JBEYRS010000010">
    <property type="protein sequence ID" value="MEW2364878.1"/>
    <property type="molecule type" value="Genomic_DNA"/>
</dbReference>
<comment type="caution">
    <text evidence="1">The sequence shown here is derived from an EMBL/GenBank/DDBJ whole genome shotgun (WGS) entry which is preliminary data.</text>
</comment>
<name>A0ABV3LZJ1_9ACTN</name>
<keyword evidence="2" id="KW-1185">Reference proteome</keyword>
<sequence length="277" mass="30794">MATDRHRTATASGKTRFDDIYDQPDPRAYFRTLAPYEYEIPHHAQAVFRRTREQRSRAAGHEGPVTVLDVCCSYGINAALLNHDLTLADLYARYTSAAIAALTPQELIACDKEFYAGRRRADATPMIGLDVAANATRYALDVGLLDEAYTEDLERCPPGPGLCRAVARAGLITVTGGTSYITHRTFDALLGCARRPVWVSAFALRTVPYRRIAATLAAHGLATVTDFSRTYPQRLFTSERERRDAVRQVILAGEDPTGHESEGRYHTRLYESRPRTG</sequence>
<protein>
    <recommendedName>
        <fullName evidence="3">Methyltransferase type 12</fullName>
    </recommendedName>
</protein>
<organism evidence="1 2">
    <name type="scientific">Streptomyces huasconensis</name>
    <dbReference type="NCBI Taxonomy" id="1854574"/>
    <lineage>
        <taxon>Bacteria</taxon>
        <taxon>Bacillati</taxon>
        <taxon>Actinomycetota</taxon>
        <taxon>Actinomycetes</taxon>
        <taxon>Kitasatosporales</taxon>
        <taxon>Streptomycetaceae</taxon>
        <taxon>Streptomyces</taxon>
    </lineage>
</organism>
<evidence type="ECO:0008006" key="3">
    <source>
        <dbReference type="Google" id="ProtNLM"/>
    </source>
</evidence>
<proteinExistence type="predicted"/>
<gene>
    <name evidence="1" type="ORF">AB0887_23405</name>
</gene>
<accession>A0ABV3LZJ1</accession>
<evidence type="ECO:0000313" key="1">
    <source>
        <dbReference type="EMBL" id="MEW2364878.1"/>
    </source>
</evidence>
<evidence type="ECO:0000313" key="2">
    <source>
        <dbReference type="Proteomes" id="UP001553843"/>
    </source>
</evidence>
<dbReference type="RefSeq" id="WP_359781968.1">
    <property type="nucleotide sequence ID" value="NZ_JBEYRR010000010.1"/>
</dbReference>